<accession>A0A9X3J474</accession>
<dbReference type="FunFam" id="2.170.130.10:FF:000003">
    <property type="entry name" value="SusC/RagA family TonB-linked outer membrane protein"/>
    <property type="match status" value="1"/>
</dbReference>
<dbReference type="InterPro" id="IPR023996">
    <property type="entry name" value="TonB-dep_OMP_SusC/RagA"/>
</dbReference>
<keyword evidence="1" id="KW-0998">Cell outer membrane</keyword>
<dbReference type="Gene3D" id="2.170.130.10">
    <property type="entry name" value="TonB-dependent receptor, plug domain"/>
    <property type="match status" value="1"/>
</dbReference>
<evidence type="ECO:0000313" key="5">
    <source>
        <dbReference type="Proteomes" id="UP001145087"/>
    </source>
</evidence>
<dbReference type="RefSeq" id="WP_343331375.1">
    <property type="nucleotide sequence ID" value="NZ_JAPOHD010000005.1"/>
</dbReference>
<keyword evidence="1" id="KW-0812">Transmembrane</keyword>
<dbReference type="InterPro" id="IPR008969">
    <property type="entry name" value="CarboxyPept-like_regulatory"/>
</dbReference>
<comment type="subcellular location">
    <subcellularLocation>
        <location evidence="1">Cell outer membrane</location>
        <topology evidence="1">Multi-pass membrane protein</topology>
    </subcellularLocation>
</comment>
<dbReference type="InterPro" id="IPR023997">
    <property type="entry name" value="TonB-dep_OMP_SusC/RagA_CS"/>
</dbReference>
<dbReference type="EMBL" id="JAPOHD010000005">
    <property type="protein sequence ID" value="MCY1719038.1"/>
    <property type="molecule type" value="Genomic_DNA"/>
</dbReference>
<keyword evidence="1" id="KW-0472">Membrane</keyword>
<dbReference type="NCBIfam" id="TIGR04057">
    <property type="entry name" value="SusC_RagA_signa"/>
    <property type="match status" value="1"/>
</dbReference>
<dbReference type="PROSITE" id="PS52016">
    <property type="entry name" value="TONB_DEPENDENT_REC_3"/>
    <property type="match status" value="1"/>
</dbReference>
<dbReference type="Gene3D" id="2.60.40.1120">
    <property type="entry name" value="Carboxypeptidase-like, regulatory domain"/>
    <property type="match status" value="1"/>
</dbReference>
<evidence type="ECO:0000256" key="1">
    <source>
        <dbReference type="PROSITE-ProRule" id="PRU01360"/>
    </source>
</evidence>
<keyword evidence="5" id="KW-1185">Reference proteome</keyword>
<dbReference type="InterPro" id="IPR039426">
    <property type="entry name" value="TonB-dep_rcpt-like"/>
</dbReference>
<dbReference type="AlphaFoldDB" id="A0A9X3J474"/>
<keyword evidence="2" id="KW-0732">Signal</keyword>
<keyword evidence="1" id="KW-0813">Transport</keyword>
<comment type="similarity">
    <text evidence="1">Belongs to the TonB-dependent receptor family.</text>
</comment>
<dbReference type="InterPro" id="IPR037066">
    <property type="entry name" value="Plug_dom_sf"/>
</dbReference>
<feature type="domain" description="TonB-dependent receptor plug" evidence="3">
    <location>
        <begin position="122"/>
        <end position="233"/>
    </location>
</feature>
<proteinExistence type="inferred from homology"/>
<dbReference type="SUPFAM" id="SSF49464">
    <property type="entry name" value="Carboxypeptidase regulatory domain-like"/>
    <property type="match status" value="1"/>
</dbReference>
<evidence type="ECO:0000256" key="2">
    <source>
        <dbReference type="SAM" id="SignalP"/>
    </source>
</evidence>
<keyword evidence="4" id="KW-0675">Receptor</keyword>
<dbReference type="Pfam" id="PF07715">
    <property type="entry name" value="Plug"/>
    <property type="match status" value="1"/>
</dbReference>
<evidence type="ECO:0000313" key="4">
    <source>
        <dbReference type="EMBL" id="MCY1719038.1"/>
    </source>
</evidence>
<name>A0A9X3J474_9BACT</name>
<sequence length="1069" mass="120327">MKNKNGTKMALSFLLLCFFLVTVSIGAYAQKTVSGNVTDEGGLPLPGVTVVEKGTTKGTVTDADGDFTISGVSNDATLVFSFVGMGVQEMKVGNQTTFNVVMKEQSIGLEEVVAVGYGVQKKESVVGSIEQATNEELRRSGSSTDLTENLVGQIPGMVALTSSGEPGGILTGESSTEIYIRGQNTWNGGQPLILVDGVERNMNNVDVNEVESISVLKDASATAVFGVKGANGVILITTKRGEAGKTKLNFNYTTTGKMLSRQPDKLESYAAMMAKNEIIEREGVLNEPSWGAYVPYEIVQRYRKPQSEEYAEIYPNVDWEDAMFKDIGFSHRMTLNAQGGSKAVRYFGSLAYLHEGDMFKDYDNFKTYDPNYDYDRFNFRSNIDIELTKSTQLKINLSGYYSLKNTNYNNEGSTSRADAWMWKATYGMAPNLFLPKYKDGRWGAYQEGGNNTVNPIAAVYNIGVRQTRQTQLNADFKLVQDLSFITKGLSARASLFYDNSIRSEGGIYDVQNSIRPAEARTNVPFKQIYPMKYEGPDQDPSEYTVLLPIGDEEYDWALNPWSVRQENITSANWTSYIPVSRRMMYEFQMNYARTFENHNVSAMGVFKREEYAVGSMFKNYREDWVFRTTYGYDSRYLFEANGAYNGSEQFGPGYRFEFFPSLAVGWYVSNEEFFNIDWVDRLKIRYSIGRVGDDKVSGSRWLYESQLAYGGRARLSNSTSGWSPYNFYREAVVGNPDIHWESALKTNFGVEFGVLKNLFTLNFDYFTEDRTDILMSGGSRNVPPFFGATPPSANLGHVKSKGFEIELGFNKRINNKANVWAKLALTHNENEVIERDDAPLQFEYLKAKGYPIGQQKRLLSTDFYNNWDEVYASVPTENNDADKLPGYYNLVDFNADGIIKNSEDTPPIGYSGVPQNTGSFTLGADYGGFSFMIQFFGVNNANRYVGFNNYQNDIDIVFGHVADYWSKDNPDATSFLPRWKTQAENIGDYYLYDASYLRLQNAEIAYTFNDLDWVKRAGFSNFRLFLNGNNLFFWSKLPDDRTTTYSGGSATQGAYPTVKRVNLGIDLSF</sequence>
<reference evidence="4" key="1">
    <citation type="submission" date="2022-11" db="EMBL/GenBank/DDBJ databases">
        <title>Marilongibacter aestuarii gen. nov., sp. nov., isolated from tidal flat sediment.</title>
        <authorList>
            <person name="Jiayan W."/>
        </authorList>
    </citation>
    <scope>NUCLEOTIDE SEQUENCE</scope>
    <source>
        <strain evidence="4">Z1-6</strain>
    </source>
</reference>
<protein>
    <submittedName>
        <fullName evidence="4">TonB-dependent receptor</fullName>
    </submittedName>
</protein>
<dbReference type="SUPFAM" id="SSF56935">
    <property type="entry name" value="Porins"/>
    <property type="match status" value="1"/>
</dbReference>
<dbReference type="InterPro" id="IPR012910">
    <property type="entry name" value="Plug_dom"/>
</dbReference>
<evidence type="ECO:0000259" key="3">
    <source>
        <dbReference type="Pfam" id="PF07715"/>
    </source>
</evidence>
<feature type="chain" id="PRO_5040886186" evidence="2">
    <location>
        <begin position="30"/>
        <end position="1069"/>
    </location>
</feature>
<dbReference type="NCBIfam" id="TIGR04056">
    <property type="entry name" value="OMP_RagA_SusC"/>
    <property type="match status" value="1"/>
</dbReference>
<keyword evidence="1" id="KW-1134">Transmembrane beta strand</keyword>
<dbReference type="Pfam" id="PF13715">
    <property type="entry name" value="CarbopepD_reg_2"/>
    <property type="match status" value="1"/>
</dbReference>
<gene>
    <name evidence="4" type="ORF">OU798_01705</name>
</gene>
<dbReference type="Proteomes" id="UP001145087">
    <property type="component" value="Unassembled WGS sequence"/>
</dbReference>
<comment type="caution">
    <text evidence="4">The sequence shown here is derived from an EMBL/GenBank/DDBJ whole genome shotgun (WGS) entry which is preliminary data.</text>
</comment>
<organism evidence="4 5">
    <name type="scientific">Draconibacterium aestuarii</name>
    <dbReference type="NCBI Taxonomy" id="2998507"/>
    <lineage>
        <taxon>Bacteria</taxon>
        <taxon>Pseudomonadati</taxon>
        <taxon>Bacteroidota</taxon>
        <taxon>Bacteroidia</taxon>
        <taxon>Marinilabiliales</taxon>
        <taxon>Prolixibacteraceae</taxon>
        <taxon>Draconibacterium</taxon>
    </lineage>
</organism>
<dbReference type="GO" id="GO:0009279">
    <property type="term" value="C:cell outer membrane"/>
    <property type="evidence" value="ECO:0007669"/>
    <property type="project" value="UniProtKB-SubCell"/>
</dbReference>
<feature type="signal peptide" evidence="2">
    <location>
        <begin position="1"/>
        <end position="29"/>
    </location>
</feature>